<keyword evidence="3" id="KW-1185">Reference proteome</keyword>
<dbReference type="InParanoid" id="G8Y6Q7"/>
<dbReference type="HOGENOM" id="CLU_2145556_0_0_1"/>
<proteinExistence type="predicted"/>
<accession>G8Y6Q7</accession>
<dbReference type="AlphaFoldDB" id="G8Y6Q7"/>
<evidence type="ECO:0000313" key="2">
    <source>
        <dbReference type="EMBL" id="CCE84287.1"/>
    </source>
</evidence>
<dbReference type="Proteomes" id="UP000005222">
    <property type="component" value="Chromosome L"/>
</dbReference>
<dbReference type="eggNOG" id="ENOG502RQEZ">
    <property type="taxonomic scope" value="Eukaryota"/>
</dbReference>
<reference evidence="2" key="1">
    <citation type="submission" date="2011-10" db="EMBL/GenBank/DDBJ databases">
        <authorList>
            <person name="Genoscope - CEA"/>
        </authorList>
    </citation>
    <scope>NUCLEOTIDE SEQUENCE</scope>
</reference>
<dbReference type="EMBL" id="FO082049">
    <property type="protein sequence ID" value="CCE83256.1"/>
    <property type="molecule type" value="Genomic_DNA"/>
</dbReference>
<evidence type="ECO:0000313" key="3">
    <source>
        <dbReference type="Proteomes" id="UP000005222"/>
    </source>
</evidence>
<dbReference type="Proteomes" id="UP000005222">
    <property type="component" value="Chromosome K"/>
</dbReference>
<reference evidence="3" key="2">
    <citation type="journal article" date="2012" name="G3 (Bethesda)">
        <title>Pichia sorbitophila, an interspecies yeast hybrid reveals early steps of genome resolution following polyploidization.</title>
        <authorList>
            <person name="Leh Louis V."/>
            <person name="Despons L."/>
            <person name="Friedrich A."/>
            <person name="Martin T."/>
            <person name="Durrens P."/>
            <person name="Casaregola S."/>
            <person name="Neuveglise C."/>
            <person name="Fairhead C."/>
            <person name="Marck C."/>
            <person name="Cruz J.A."/>
            <person name="Straub M.L."/>
            <person name="Kugler V."/>
            <person name="Sacerdot C."/>
            <person name="Uzunov Z."/>
            <person name="Thierry A."/>
            <person name="Weiss S."/>
            <person name="Bleykasten C."/>
            <person name="De Montigny J."/>
            <person name="Jacques N."/>
            <person name="Jung P."/>
            <person name="Lemaire M."/>
            <person name="Mallet S."/>
            <person name="Morel G."/>
            <person name="Richard G.F."/>
            <person name="Sarkar A."/>
            <person name="Savel G."/>
            <person name="Schacherer J."/>
            <person name="Seret M.L."/>
            <person name="Talla E."/>
            <person name="Samson G."/>
            <person name="Jubin C."/>
            <person name="Poulain J."/>
            <person name="Vacherie B."/>
            <person name="Barbe V."/>
            <person name="Pelletier E."/>
            <person name="Sherman D.J."/>
            <person name="Westhof E."/>
            <person name="Weissenbach J."/>
            <person name="Baret P.V."/>
            <person name="Wincker P."/>
            <person name="Gaillardin C."/>
            <person name="Dujon B."/>
            <person name="Souciet J.L."/>
        </authorList>
    </citation>
    <scope>NUCLEOTIDE SEQUENCE [LARGE SCALE GENOMIC DNA]</scope>
    <source>
        <strain evidence="3">ATCC MYA-4447 / BCRC 22081 / CBS 7064 / NBRC 10061 / NRRL Y-12695</strain>
    </source>
</reference>
<organism evidence="2 3">
    <name type="scientific">Pichia sorbitophila (strain ATCC MYA-4447 / BCRC 22081 / CBS 7064 / NBRC 10061 / NRRL Y-12695)</name>
    <name type="common">Hybrid yeast</name>
    <dbReference type="NCBI Taxonomy" id="559304"/>
    <lineage>
        <taxon>Eukaryota</taxon>
        <taxon>Fungi</taxon>
        <taxon>Dikarya</taxon>
        <taxon>Ascomycota</taxon>
        <taxon>Saccharomycotina</taxon>
        <taxon>Pichiomycetes</taxon>
        <taxon>Debaryomycetaceae</taxon>
        <taxon>Millerozyma</taxon>
    </lineage>
</organism>
<protein>
    <submittedName>
        <fullName evidence="2">Piso0_003828 protein</fullName>
    </submittedName>
</protein>
<evidence type="ECO:0000313" key="1">
    <source>
        <dbReference type="EMBL" id="CCE83256.1"/>
    </source>
</evidence>
<gene>
    <name evidence="2" type="primary">Piso0_003828</name>
    <name evidence="1" type="ORF">GNLVRS01_PISO0K03464g</name>
    <name evidence="2" type="ORF">GNLVRS01_PISO0L03465g</name>
</gene>
<name>G8Y6Q7_PICSO</name>
<dbReference type="OrthoDB" id="4077708at2759"/>
<sequence>MFQDYCMAHGKACTDGSLYCSDDCRDQDVFGMFEADSIENEPTADVGGLTRSSSGYLLYDCVFCQTRHEPHEECAGHRFDGYTWGSGSSDSFAASEPRSDTMLETLQQSESNRFDPLTLAGNDFIQSNYRKWVLNISPR</sequence>
<dbReference type="EMBL" id="FO082048">
    <property type="protein sequence ID" value="CCE84287.1"/>
    <property type="molecule type" value="Genomic_DNA"/>
</dbReference>